<dbReference type="GO" id="GO:0061630">
    <property type="term" value="F:ubiquitin protein ligase activity"/>
    <property type="evidence" value="ECO:0007669"/>
    <property type="project" value="TreeGrafter"/>
</dbReference>
<dbReference type="GeneID" id="109476822"/>
<dbReference type="InterPro" id="IPR011042">
    <property type="entry name" value="6-blade_b-propeller_TolB-like"/>
</dbReference>
<dbReference type="GO" id="GO:0000209">
    <property type="term" value="P:protein polyubiquitination"/>
    <property type="evidence" value="ECO:0007669"/>
    <property type="project" value="TreeGrafter"/>
</dbReference>
<reference evidence="4" key="1">
    <citation type="submission" date="2025-08" db="UniProtKB">
        <authorList>
            <consortium name="RefSeq"/>
        </authorList>
    </citation>
    <scope>IDENTIFICATION</scope>
    <source>
        <tissue evidence="4">Gonad</tissue>
    </source>
</reference>
<dbReference type="PANTHER" id="PTHR24104">
    <property type="entry name" value="E3 UBIQUITIN-PROTEIN LIGASE NHLRC1-RELATED"/>
    <property type="match status" value="1"/>
</dbReference>
<dbReference type="Pfam" id="PF01436">
    <property type="entry name" value="NHL"/>
    <property type="match status" value="3"/>
</dbReference>
<name>A0A6P4ZUX4_BRABE</name>
<proteinExistence type="predicted"/>
<organism evidence="3 4">
    <name type="scientific">Branchiostoma belcheri</name>
    <name type="common">Amphioxus</name>
    <dbReference type="NCBI Taxonomy" id="7741"/>
    <lineage>
        <taxon>Eukaryota</taxon>
        <taxon>Metazoa</taxon>
        <taxon>Chordata</taxon>
        <taxon>Cephalochordata</taxon>
        <taxon>Leptocardii</taxon>
        <taxon>Amphioxiformes</taxon>
        <taxon>Branchiostomatidae</taxon>
        <taxon>Branchiostoma</taxon>
    </lineage>
</organism>
<dbReference type="GO" id="GO:0008270">
    <property type="term" value="F:zinc ion binding"/>
    <property type="evidence" value="ECO:0007669"/>
    <property type="project" value="UniProtKB-KW"/>
</dbReference>
<accession>A0A6P4ZUX4</accession>
<feature type="repeat" description="NHL" evidence="2">
    <location>
        <begin position="20"/>
        <end position="63"/>
    </location>
</feature>
<dbReference type="PANTHER" id="PTHR24104:SF25">
    <property type="entry name" value="PROTEIN LIN-41"/>
    <property type="match status" value="1"/>
</dbReference>
<feature type="repeat" description="NHL" evidence="2">
    <location>
        <begin position="156"/>
        <end position="199"/>
    </location>
</feature>
<dbReference type="KEGG" id="bbel:109476822"/>
<dbReference type="FunFam" id="2.120.10.30:FF:000151">
    <property type="entry name" value="Uncharacterized protein"/>
    <property type="match status" value="1"/>
</dbReference>
<dbReference type="CDD" id="cd05819">
    <property type="entry name" value="NHL"/>
    <property type="match status" value="1"/>
</dbReference>
<keyword evidence="1" id="KW-0677">Repeat</keyword>
<dbReference type="InterPro" id="IPR001258">
    <property type="entry name" value="NHL_repeat"/>
</dbReference>
<dbReference type="GO" id="GO:0043161">
    <property type="term" value="P:proteasome-mediated ubiquitin-dependent protein catabolic process"/>
    <property type="evidence" value="ECO:0007669"/>
    <property type="project" value="TreeGrafter"/>
</dbReference>
<evidence type="ECO:0000256" key="2">
    <source>
        <dbReference type="PROSITE-ProRule" id="PRU00504"/>
    </source>
</evidence>
<feature type="repeat" description="NHL" evidence="2">
    <location>
        <begin position="205"/>
        <end position="246"/>
    </location>
</feature>
<evidence type="ECO:0000313" key="4">
    <source>
        <dbReference type="RefSeq" id="XP_019633401.1"/>
    </source>
</evidence>
<keyword evidence="3" id="KW-1185">Reference proteome</keyword>
<sequence>MSVAESPHNVSIQNMDTPVLTISGREGSKEGELSGPVDVAVDKDGNTAVLENGNKRVQVFDARTGQSLRCFPVDGEDHWGIDVDSDGQYIVTSQNLSGTGKQAISVYSREGELRKTLKPEFLGDPLGVAVLKDGRMVVADRTANSQFSCLLLQPDGSLIREIGKGQFLNFPWFIAVDDSRDLLFVTDFYDHKVHVYDLEGNLKVSFGKEGENEGELLNPSGITFDPTGNIIVVNYDNNRLQVFKAGGTYLRTVAIVRGKEPTGITLTPDGHIAVACFAGHCVELYRYK</sequence>
<protein>
    <submittedName>
        <fullName evidence="4">Tripartite motif-containing protein 3-like</fullName>
    </submittedName>
</protein>
<dbReference type="RefSeq" id="XP_019633401.1">
    <property type="nucleotide sequence ID" value="XM_019777842.1"/>
</dbReference>
<dbReference type="SUPFAM" id="SSF101898">
    <property type="entry name" value="NHL repeat"/>
    <property type="match status" value="1"/>
</dbReference>
<dbReference type="AlphaFoldDB" id="A0A6P4ZUX4"/>
<evidence type="ECO:0000313" key="3">
    <source>
        <dbReference type="Proteomes" id="UP000515135"/>
    </source>
</evidence>
<evidence type="ECO:0000256" key="1">
    <source>
        <dbReference type="ARBA" id="ARBA00022737"/>
    </source>
</evidence>
<gene>
    <name evidence="4" type="primary">LOC109476822</name>
</gene>
<dbReference type="InterPro" id="IPR050952">
    <property type="entry name" value="TRIM-NHL_E3_ligases"/>
</dbReference>
<dbReference type="Proteomes" id="UP000515135">
    <property type="component" value="Unplaced"/>
</dbReference>
<dbReference type="OrthoDB" id="9987040at2759"/>
<dbReference type="Gene3D" id="2.120.10.30">
    <property type="entry name" value="TolB, C-terminal domain"/>
    <property type="match status" value="2"/>
</dbReference>
<dbReference type="PROSITE" id="PS51125">
    <property type="entry name" value="NHL"/>
    <property type="match status" value="3"/>
</dbReference>